<dbReference type="AlphaFoldDB" id="A0A553HUK6"/>
<evidence type="ECO:0000313" key="3">
    <source>
        <dbReference type="Proteomes" id="UP000319160"/>
    </source>
</evidence>
<reference evidence="3" key="1">
    <citation type="submission" date="2019-06" db="EMBL/GenBank/DDBJ databases">
        <title>Draft genome sequence of the griseofulvin-producing fungus Xylaria cubensis strain G536.</title>
        <authorList>
            <person name="Mead M.E."/>
            <person name="Raja H.A."/>
            <person name="Steenwyk J.L."/>
            <person name="Knowles S.L."/>
            <person name="Oberlies N.H."/>
            <person name="Rokas A."/>
        </authorList>
    </citation>
    <scope>NUCLEOTIDE SEQUENCE [LARGE SCALE GENOMIC DNA]</scope>
    <source>
        <strain evidence="3">G536</strain>
    </source>
</reference>
<protein>
    <submittedName>
        <fullName evidence="2">Uncharacterized protein</fullName>
    </submittedName>
</protein>
<feature type="compositionally biased region" description="Low complexity" evidence="1">
    <location>
        <begin position="48"/>
        <end position="61"/>
    </location>
</feature>
<feature type="compositionally biased region" description="Basic residues" evidence="1">
    <location>
        <begin position="1"/>
        <end position="11"/>
    </location>
</feature>
<evidence type="ECO:0000313" key="2">
    <source>
        <dbReference type="EMBL" id="TRX91621.1"/>
    </source>
</evidence>
<dbReference type="EMBL" id="VFLP01000043">
    <property type="protein sequence ID" value="TRX91621.1"/>
    <property type="molecule type" value="Genomic_DNA"/>
</dbReference>
<name>A0A553HUK6_9PEZI</name>
<organism evidence="2 3">
    <name type="scientific">Xylaria flabelliformis</name>
    <dbReference type="NCBI Taxonomy" id="2512241"/>
    <lineage>
        <taxon>Eukaryota</taxon>
        <taxon>Fungi</taxon>
        <taxon>Dikarya</taxon>
        <taxon>Ascomycota</taxon>
        <taxon>Pezizomycotina</taxon>
        <taxon>Sordariomycetes</taxon>
        <taxon>Xylariomycetidae</taxon>
        <taxon>Xylariales</taxon>
        <taxon>Xylariaceae</taxon>
        <taxon>Xylaria</taxon>
    </lineage>
</organism>
<evidence type="ECO:0000256" key="1">
    <source>
        <dbReference type="SAM" id="MobiDB-lite"/>
    </source>
</evidence>
<feature type="compositionally biased region" description="Pro residues" evidence="1">
    <location>
        <begin position="33"/>
        <end position="47"/>
    </location>
</feature>
<feature type="region of interest" description="Disordered" evidence="1">
    <location>
        <begin position="88"/>
        <end position="114"/>
    </location>
</feature>
<feature type="region of interest" description="Disordered" evidence="1">
    <location>
        <begin position="1"/>
        <end position="62"/>
    </location>
</feature>
<keyword evidence="3" id="KW-1185">Reference proteome</keyword>
<comment type="caution">
    <text evidence="2">The sequence shown here is derived from an EMBL/GenBank/DDBJ whole genome shotgun (WGS) entry which is preliminary data.</text>
</comment>
<proteinExistence type="predicted"/>
<accession>A0A553HUK6</accession>
<sequence>MVSKKNKKNSRRGAEESPRVFEAPRGITTPSPIADPRPPTPHTPRPNSPVVIPSVSLISPPDALRPNVRKALARSSIYRLQPAYEASGREKRNFSQLSSTSVESREHKLTNSGQDIDIDDETSMKYQLQAHDQKIKMADSACEAAQATIQELRRVVPLILLE</sequence>
<dbReference type="Proteomes" id="UP000319160">
    <property type="component" value="Unassembled WGS sequence"/>
</dbReference>
<dbReference type="STRING" id="2512241.A0A553HUK6"/>
<gene>
    <name evidence="2" type="ORF">FHL15_007403</name>
</gene>